<reference evidence="1" key="1">
    <citation type="journal article" date="2021" name="Sci. Adv.">
        <title>The American lobster genome reveals insights on longevity, neural, and immune adaptations.</title>
        <authorList>
            <person name="Polinski J.M."/>
            <person name="Zimin A.V."/>
            <person name="Clark K.F."/>
            <person name="Kohn A.B."/>
            <person name="Sadowski N."/>
            <person name="Timp W."/>
            <person name="Ptitsyn A."/>
            <person name="Khanna P."/>
            <person name="Romanova D.Y."/>
            <person name="Williams P."/>
            <person name="Greenwood S.J."/>
            <person name="Moroz L.L."/>
            <person name="Walt D.R."/>
            <person name="Bodnar A.G."/>
        </authorList>
    </citation>
    <scope>NUCLEOTIDE SEQUENCE</scope>
    <source>
        <strain evidence="1">GMGI-L3</strain>
    </source>
</reference>
<keyword evidence="2" id="KW-1185">Reference proteome</keyword>
<dbReference type="AlphaFoldDB" id="A0A8J5MV48"/>
<evidence type="ECO:0000313" key="1">
    <source>
        <dbReference type="EMBL" id="KAG7164766.1"/>
    </source>
</evidence>
<proteinExistence type="predicted"/>
<organism evidence="1 2">
    <name type="scientific">Homarus americanus</name>
    <name type="common">American lobster</name>
    <dbReference type="NCBI Taxonomy" id="6706"/>
    <lineage>
        <taxon>Eukaryota</taxon>
        <taxon>Metazoa</taxon>
        <taxon>Ecdysozoa</taxon>
        <taxon>Arthropoda</taxon>
        <taxon>Crustacea</taxon>
        <taxon>Multicrustacea</taxon>
        <taxon>Malacostraca</taxon>
        <taxon>Eumalacostraca</taxon>
        <taxon>Eucarida</taxon>
        <taxon>Decapoda</taxon>
        <taxon>Pleocyemata</taxon>
        <taxon>Astacidea</taxon>
        <taxon>Nephropoidea</taxon>
        <taxon>Nephropidae</taxon>
        <taxon>Homarus</taxon>
    </lineage>
</organism>
<protein>
    <recommendedName>
        <fullName evidence="3">HAT C-terminal dimerisation domain-containing protein</fullName>
    </recommendedName>
</protein>
<sequence length="118" mass="13114">MRELFVKYNTPIPSSAAVERMFSMGKDVFRLKRSRMSDKHFEMLSNGISSGPGDVSPVSERTVLISFIENMMLYVSPRPTPKSRAHDSYALHTCLNSEDRAAIEGTRANNVAKNSASS</sequence>
<evidence type="ECO:0008006" key="3">
    <source>
        <dbReference type="Google" id="ProtNLM"/>
    </source>
</evidence>
<comment type="caution">
    <text evidence="1">The sequence shown here is derived from an EMBL/GenBank/DDBJ whole genome shotgun (WGS) entry which is preliminary data.</text>
</comment>
<dbReference type="EMBL" id="JAHLQT010024959">
    <property type="protein sequence ID" value="KAG7164766.1"/>
    <property type="molecule type" value="Genomic_DNA"/>
</dbReference>
<gene>
    <name evidence="1" type="ORF">Hamer_G005183</name>
</gene>
<dbReference type="Proteomes" id="UP000747542">
    <property type="component" value="Unassembled WGS sequence"/>
</dbReference>
<name>A0A8J5MV48_HOMAM</name>
<accession>A0A8J5MV48</accession>
<evidence type="ECO:0000313" key="2">
    <source>
        <dbReference type="Proteomes" id="UP000747542"/>
    </source>
</evidence>